<dbReference type="EMBL" id="CM007387">
    <property type="protein sequence ID" value="ONK63296.1"/>
    <property type="molecule type" value="Genomic_DNA"/>
</dbReference>
<organism evidence="1 2">
    <name type="scientific">Asparagus officinalis</name>
    <name type="common">Garden asparagus</name>
    <dbReference type="NCBI Taxonomy" id="4686"/>
    <lineage>
        <taxon>Eukaryota</taxon>
        <taxon>Viridiplantae</taxon>
        <taxon>Streptophyta</taxon>
        <taxon>Embryophyta</taxon>
        <taxon>Tracheophyta</taxon>
        <taxon>Spermatophyta</taxon>
        <taxon>Magnoliopsida</taxon>
        <taxon>Liliopsida</taxon>
        <taxon>Asparagales</taxon>
        <taxon>Asparagaceae</taxon>
        <taxon>Asparagoideae</taxon>
        <taxon>Asparagus</taxon>
    </lineage>
</organism>
<keyword evidence="2" id="KW-1185">Reference proteome</keyword>
<evidence type="ECO:0000313" key="1">
    <source>
        <dbReference type="EMBL" id="ONK63296.1"/>
    </source>
</evidence>
<dbReference type="Gramene" id="ONK63296">
    <property type="protein sequence ID" value="ONK63296"/>
    <property type="gene ID" value="A4U43_C07F13500"/>
</dbReference>
<proteinExistence type="predicted"/>
<dbReference type="AlphaFoldDB" id="A0A5P1EBP1"/>
<name>A0A5P1EBP1_ASPOF</name>
<accession>A0A5P1EBP1</accession>
<protein>
    <submittedName>
        <fullName evidence="1">Uncharacterized protein</fullName>
    </submittedName>
</protein>
<gene>
    <name evidence="1" type="ORF">A4U43_C07F13500</name>
</gene>
<evidence type="ECO:0000313" key="2">
    <source>
        <dbReference type="Proteomes" id="UP000243459"/>
    </source>
</evidence>
<dbReference type="Proteomes" id="UP000243459">
    <property type="component" value="Chromosome 7"/>
</dbReference>
<reference evidence="2" key="1">
    <citation type="journal article" date="2017" name="Nat. Commun.">
        <title>The asparagus genome sheds light on the origin and evolution of a young Y chromosome.</title>
        <authorList>
            <person name="Harkess A."/>
            <person name="Zhou J."/>
            <person name="Xu C."/>
            <person name="Bowers J.E."/>
            <person name="Van der Hulst R."/>
            <person name="Ayyampalayam S."/>
            <person name="Mercati F."/>
            <person name="Riccardi P."/>
            <person name="McKain M.R."/>
            <person name="Kakrana A."/>
            <person name="Tang H."/>
            <person name="Ray J."/>
            <person name="Groenendijk J."/>
            <person name="Arikit S."/>
            <person name="Mathioni S.M."/>
            <person name="Nakano M."/>
            <person name="Shan H."/>
            <person name="Telgmann-Rauber A."/>
            <person name="Kanno A."/>
            <person name="Yue Z."/>
            <person name="Chen H."/>
            <person name="Li W."/>
            <person name="Chen Y."/>
            <person name="Xu X."/>
            <person name="Zhang Y."/>
            <person name="Luo S."/>
            <person name="Chen H."/>
            <person name="Gao J."/>
            <person name="Mao Z."/>
            <person name="Pires J.C."/>
            <person name="Luo M."/>
            <person name="Kudrna D."/>
            <person name="Wing R.A."/>
            <person name="Meyers B.C."/>
            <person name="Yi K."/>
            <person name="Kong H."/>
            <person name="Lavrijsen P."/>
            <person name="Sunseri F."/>
            <person name="Falavigna A."/>
            <person name="Ye Y."/>
            <person name="Leebens-Mack J.H."/>
            <person name="Chen G."/>
        </authorList>
    </citation>
    <scope>NUCLEOTIDE SEQUENCE [LARGE SCALE GENOMIC DNA]</scope>
    <source>
        <strain evidence="2">cv. DH0086</strain>
    </source>
</reference>
<sequence length="117" mass="13724">MLRSPLRLGKKSVSPSLVQPLFLSYQWSLSHQGEKEEVKLVEVVSKFSKYEGVIVARLVPVEPKDEENEVRVYERQVHDGFQLVQTYKSKKMEVFKFRILAERVERGEGDKQLWNVM</sequence>